<dbReference type="SUPFAM" id="SSF117281">
    <property type="entry name" value="Kelch motif"/>
    <property type="match status" value="1"/>
</dbReference>
<sequence length="83" mass="9392">MALQNRDADLIVEEYDPSADKWTRLADLPAPNGFFGLITIDNKIYAIGGRLYHESSPIIKYDVIGRSMDTSRNNTRSTETDWA</sequence>
<accession>A0A9D7SVD4</accession>
<dbReference type="EMBL" id="JADKGY010000029">
    <property type="protein sequence ID" value="MBK9983985.1"/>
    <property type="molecule type" value="Genomic_DNA"/>
</dbReference>
<proteinExistence type="predicted"/>
<comment type="caution">
    <text evidence="1">The sequence shown here is derived from an EMBL/GenBank/DDBJ whole genome shotgun (WGS) entry which is preliminary data.</text>
</comment>
<dbReference type="InterPro" id="IPR015915">
    <property type="entry name" value="Kelch-typ_b-propeller"/>
</dbReference>
<gene>
    <name evidence="1" type="ORF">IPP15_16725</name>
</gene>
<evidence type="ECO:0008006" key="3">
    <source>
        <dbReference type="Google" id="ProtNLM"/>
    </source>
</evidence>
<evidence type="ECO:0000313" key="1">
    <source>
        <dbReference type="EMBL" id="MBK9983985.1"/>
    </source>
</evidence>
<reference evidence="1 2" key="1">
    <citation type="submission" date="2020-10" db="EMBL/GenBank/DDBJ databases">
        <title>Connecting structure to function with the recovery of over 1000 high-quality activated sludge metagenome-assembled genomes encoding full-length rRNA genes using long-read sequencing.</title>
        <authorList>
            <person name="Singleton C.M."/>
            <person name="Petriglieri F."/>
            <person name="Kristensen J.M."/>
            <person name="Kirkegaard R.H."/>
            <person name="Michaelsen T.Y."/>
            <person name="Andersen M.H."/>
            <person name="Karst S.M."/>
            <person name="Dueholm M.S."/>
            <person name="Nielsen P.H."/>
            <person name="Albertsen M."/>
        </authorList>
    </citation>
    <scope>NUCLEOTIDE SEQUENCE [LARGE SCALE GENOMIC DNA]</scope>
    <source>
        <strain evidence="1">Ribe_18-Q3-R11-54_MAXAC.273</strain>
    </source>
</reference>
<dbReference type="AlphaFoldDB" id="A0A9D7SVD4"/>
<evidence type="ECO:0000313" key="2">
    <source>
        <dbReference type="Proteomes" id="UP000808337"/>
    </source>
</evidence>
<protein>
    <recommendedName>
        <fullName evidence="3">Kelch repeat protein</fullName>
    </recommendedName>
</protein>
<dbReference type="Proteomes" id="UP000808337">
    <property type="component" value="Unassembled WGS sequence"/>
</dbReference>
<organism evidence="1 2">
    <name type="scientific">Candidatus Opimibacter skivensis</name>
    <dbReference type="NCBI Taxonomy" id="2982028"/>
    <lineage>
        <taxon>Bacteria</taxon>
        <taxon>Pseudomonadati</taxon>
        <taxon>Bacteroidota</taxon>
        <taxon>Saprospiria</taxon>
        <taxon>Saprospirales</taxon>
        <taxon>Saprospiraceae</taxon>
        <taxon>Candidatus Opimibacter</taxon>
    </lineage>
</organism>
<dbReference type="Gene3D" id="2.120.10.80">
    <property type="entry name" value="Kelch-type beta propeller"/>
    <property type="match status" value="1"/>
</dbReference>
<name>A0A9D7SVD4_9BACT</name>